<dbReference type="InterPro" id="IPR041916">
    <property type="entry name" value="Anti_sigma_zinc_sf"/>
</dbReference>
<dbReference type="InterPro" id="IPR027383">
    <property type="entry name" value="Znf_put"/>
</dbReference>
<dbReference type="Pfam" id="PF13490">
    <property type="entry name" value="zf-HC2"/>
    <property type="match status" value="1"/>
</dbReference>
<gene>
    <name evidence="4" type="ORF">SYYSPA8_00815</name>
</gene>
<evidence type="ECO:0000256" key="2">
    <source>
        <dbReference type="ARBA" id="ARBA00023163"/>
    </source>
</evidence>
<dbReference type="EMBL" id="BSBI01000001">
    <property type="protein sequence ID" value="GLF92782.1"/>
    <property type="molecule type" value="Genomic_DNA"/>
</dbReference>
<evidence type="ECO:0000259" key="3">
    <source>
        <dbReference type="Pfam" id="PF13490"/>
    </source>
</evidence>
<dbReference type="Proteomes" id="UP001291653">
    <property type="component" value="Unassembled WGS sequence"/>
</dbReference>
<name>A0ABQ5NR98_9ACTN</name>
<protein>
    <recommendedName>
        <fullName evidence="3">Putative zinc-finger domain-containing protein</fullName>
    </recommendedName>
</protein>
<organism evidence="4 5">
    <name type="scientific">Streptomyces yaizuensis</name>
    <dbReference type="NCBI Taxonomy" id="2989713"/>
    <lineage>
        <taxon>Bacteria</taxon>
        <taxon>Bacillati</taxon>
        <taxon>Actinomycetota</taxon>
        <taxon>Actinomycetes</taxon>
        <taxon>Kitasatosporales</taxon>
        <taxon>Streptomycetaceae</taxon>
        <taxon>Streptomyces</taxon>
    </lineage>
</organism>
<evidence type="ECO:0000256" key="1">
    <source>
        <dbReference type="ARBA" id="ARBA00023015"/>
    </source>
</evidence>
<evidence type="ECO:0000313" key="5">
    <source>
        <dbReference type="Proteomes" id="UP001291653"/>
    </source>
</evidence>
<sequence>MSTEQRHQDVAAYALGVLEPDRARLFERHLAGCALCAVRLVDLGGTVLALAELAESWRRP</sequence>
<feature type="domain" description="Putative zinc-finger" evidence="3">
    <location>
        <begin position="8"/>
        <end position="36"/>
    </location>
</feature>
<keyword evidence="2" id="KW-0804">Transcription</keyword>
<comment type="caution">
    <text evidence="4">The sequence shown here is derived from an EMBL/GenBank/DDBJ whole genome shotgun (WGS) entry which is preliminary data.</text>
</comment>
<dbReference type="Gene3D" id="1.10.10.1320">
    <property type="entry name" value="Anti-sigma factor, zinc-finger domain"/>
    <property type="match status" value="1"/>
</dbReference>
<dbReference type="RefSeq" id="WP_323444905.1">
    <property type="nucleotide sequence ID" value="NZ_BSBI01000001.1"/>
</dbReference>
<evidence type="ECO:0000313" key="4">
    <source>
        <dbReference type="EMBL" id="GLF92782.1"/>
    </source>
</evidence>
<keyword evidence="1" id="KW-0805">Transcription regulation</keyword>
<keyword evidence="5" id="KW-1185">Reference proteome</keyword>
<reference evidence="4 5" key="1">
    <citation type="submission" date="2022-10" db="EMBL/GenBank/DDBJ databases">
        <title>Draft genome sequence of Streptomyces sp. YSPA8.</title>
        <authorList>
            <person name="Moriuchi R."/>
            <person name="Dohra H."/>
            <person name="Yamamura H."/>
            <person name="Kodani S."/>
        </authorList>
    </citation>
    <scope>NUCLEOTIDE SEQUENCE [LARGE SCALE GENOMIC DNA]</scope>
    <source>
        <strain evidence="4 5">YSPA8</strain>
    </source>
</reference>
<proteinExistence type="predicted"/>
<accession>A0ABQ5NR98</accession>